<dbReference type="Proteomes" id="UP000563426">
    <property type="component" value="Unassembled WGS sequence"/>
</dbReference>
<dbReference type="PANTHER" id="PTHR48111:SF22">
    <property type="entry name" value="REGULATOR OF RPOS"/>
    <property type="match status" value="1"/>
</dbReference>
<dbReference type="Gene3D" id="1.10.10.10">
    <property type="entry name" value="Winged helix-like DNA-binding domain superfamily/Winged helix DNA-binding domain"/>
    <property type="match status" value="1"/>
</dbReference>
<dbReference type="SMART" id="SM00862">
    <property type="entry name" value="Trans_reg_C"/>
    <property type="match status" value="1"/>
</dbReference>
<keyword evidence="3" id="KW-0805">Transcription regulation</keyword>
<dbReference type="Gene3D" id="6.10.250.690">
    <property type="match status" value="1"/>
</dbReference>
<dbReference type="GO" id="GO:0032993">
    <property type="term" value="C:protein-DNA complex"/>
    <property type="evidence" value="ECO:0007669"/>
    <property type="project" value="TreeGrafter"/>
</dbReference>
<evidence type="ECO:0000313" key="11">
    <source>
        <dbReference type="Proteomes" id="UP000563426"/>
    </source>
</evidence>
<dbReference type="Pfam" id="PF00072">
    <property type="entry name" value="Response_reg"/>
    <property type="match status" value="1"/>
</dbReference>
<feature type="modified residue" description="4-aspartylphosphate" evidence="6">
    <location>
        <position position="51"/>
    </location>
</feature>
<evidence type="ECO:0000256" key="4">
    <source>
        <dbReference type="ARBA" id="ARBA00023125"/>
    </source>
</evidence>
<dbReference type="GO" id="GO:0005829">
    <property type="term" value="C:cytosol"/>
    <property type="evidence" value="ECO:0007669"/>
    <property type="project" value="TreeGrafter"/>
</dbReference>
<keyword evidence="1 6" id="KW-0597">Phosphoprotein</keyword>
<dbReference type="RefSeq" id="WP_120527800.1">
    <property type="nucleotide sequence ID" value="NZ_JABFJV010000047.1"/>
</dbReference>
<reference evidence="10 11" key="1">
    <citation type="submission" date="2020-05" db="EMBL/GenBank/DDBJ databases">
        <authorList>
            <person name="Whitworth D."/>
        </authorList>
    </citation>
    <scope>NUCLEOTIDE SEQUENCE [LARGE SCALE GENOMIC DNA]</scope>
    <source>
        <strain evidence="10 11">AB043B</strain>
    </source>
</reference>
<keyword evidence="2" id="KW-0902">Two-component regulatory system</keyword>
<keyword evidence="5" id="KW-0804">Transcription</keyword>
<evidence type="ECO:0000256" key="6">
    <source>
        <dbReference type="PROSITE-ProRule" id="PRU00169"/>
    </source>
</evidence>
<dbReference type="PROSITE" id="PS50110">
    <property type="entry name" value="RESPONSE_REGULATORY"/>
    <property type="match status" value="1"/>
</dbReference>
<comment type="caution">
    <text evidence="10">The sequence shown here is derived from an EMBL/GenBank/DDBJ whole genome shotgun (WGS) entry which is preliminary data.</text>
</comment>
<gene>
    <name evidence="10" type="ORF">HMI49_11315</name>
</gene>
<evidence type="ECO:0000256" key="7">
    <source>
        <dbReference type="PROSITE-ProRule" id="PRU01091"/>
    </source>
</evidence>
<dbReference type="EMBL" id="JABFJV010000047">
    <property type="protein sequence ID" value="NOK33787.1"/>
    <property type="molecule type" value="Genomic_DNA"/>
</dbReference>
<evidence type="ECO:0000256" key="1">
    <source>
        <dbReference type="ARBA" id="ARBA00022553"/>
    </source>
</evidence>
<dbReference type="InterPro" id="IPR001789">
    <property type="entry name" value="Sig_transdc_resp-reg_receiver"/>
</dbReference>
<dbReference type="SMART" id="SM00448">
    <property type="entry name" value="REC"/>
    <property type="match status" value="1"/>
</dbReference>
<dbReference type="OrthoDB" id="9793321at2"/>
<dbReference type="SUPFAM" id="SSF46894">
    <property type="entry name" value="C-terminal effector domain of the bipartite response regulators"/>
    <property type="match status" value="1"/>
</dbReference>
<dbReference type="GO" id="GO:0006355">
    <property type="term" value="P:regulation of DNA-templated transcription"/>
    <property type="evidence" value="ECO:0007669"/>
    <property type="project" value="InterPro"/>
</dbReference>
<dbReference type="Gene3D" id="3.40.50.2300">
    <property type="match status" value="1"/>
</dbReference>
<dbReference type="PANTHER" id="PTHR48111">
    <property type="entry name" value="REGULATOR OF RPOS"/>
    <property type="match status" value="1"/>
</dbReference>
<evidence type="ECO:0000256" key="2">
    <source>
        <dbReference type="ARBA" id="ARBA00023012"/>
    </source>
</evidence>
<dbReference type="InterPro" id="IPR039420">
    <property type="entry name" value="WalR-like"/>
</dbReference>
<feature type="domain" description="Response regulatory" evidence="8">
    <location>
        <begin position="2"/>
        <end position="116"/>
    </location>
</feature>
<dbReference type="InterPro" id="IPR011006">
    <property type="entry name" value="CheY-like_superfamily"/>
</dbReference>
<dbReference type="FunFam" id="3.40.50.2300:FF:000002">
    <property type="entry name" value="DNA-binding response regulator PhoP"/>
    <property type="match status" value="1"/>
</dbReference>
<dbReference type="InterPro" id="IPR016032">
    <property type="entry name" value="Sig_transdc_resp-reg_C-effctor"/>
</dbReference>
<evidence type="ECO:0000259" key="9">
    <source>
        <dbReference type="PROSITE" id="PS51755"/>
    </source>
</evidence>
<name>A0A3A8HSV4_9BACT</name>
<dbReference type="InterPro" id="IPR001867">
    <property type="entry name" value="OmpR/PhoB-type_DNA-bd"/>
</dbReference>
<feature type="DNA-binding region" description="OmpR/PhoB-type" evidence="7">
    <location>
        <begin position="123"/>
        <end position="223"/>
    </location>
</feature>
<evidence type="ECO:0000256" key="5">
    <source>
        <dbReference type="ARBA" id="ARBA00023163"/>
    </source>
</evidence>
<keyword evidence="4 7" id="KW-0238">DNA-binding</keyword>
<evidence type="ECO:0000256" key="3">
    <source>
        <dbReference type="ARBA" id="ARBA00023015"/>
    </source>
</evidence>
<evidence type="ECO:0000313" key="10">
    <source>
        <dbReference type="EMBL" id="NOK33787.1"/>
    </source>
</evidence>
<evidence type="ECO:0000259" key="8">
    <source>
        <dbReference type="PROSITE" id="PS50110"/>
    </source>
</evidence>
<dbReference type="Pfam" id="PF00486">
    <property type="entry name" value="Trans_reg_C"/>
    <property type="match status" value="1"/>
</dbReference>
<protein>
    <submittedName>
        <fullName evidence="10">Response regulator transcription factor</fullName>
    </submittedName>
</protein>
<keyword evidence="11" id="KW-1185">Reference proteome</keyword>
<sequence>MKLLLVEDEERMALLLRRGLSEAGHQVDVCERGEDALQQGMDVPYDVVLLDWNLPDLDGLAVLRRWRERGLRTPVMLLTARGTVGEKVVGLRAGADDYLAKPFAFEELLARLEALHRRGDTGTPVRNVGPLVLDARRRVLRHGDQEQPLTGREFALFQELAGHVGEVHSRSELLMRVWGGAFDGPPNIVDVYVGYLRGKLARLGAEGAVSIQSVRGVGFRLVKGEAR</sequence>
<dbReference type="GO" id="GO:0000156">
    <property type="term" value="F:phosphorelay response regulator activity"/>
    <property type="evidence" value="ECO:0007669"/>
    <property type="project" value="TreeGrafter"/>
</dbReference>
<dbReference type="SUPFAM" id="SSF52172">
    <property type="entry name" value="CheY-like"/>
    <property type="match status" value="1"/>
</dbReference>
<dbReference type="GO" id="GO:0000976">
    <property type="term" value="F:transcription cis-regulatory region binding"/>
    <property type="evidence" value="ECO:0007669"/>
    <property type="project" value="TreeGrafter"/>
</dbReference>
<organism evidence="10 11">
    <name type="scientific">Corallococcus exercitus</name>
    <dbReference type="NCBI Taxonomy" id="2316736"/>
    <lineage>
        <taxon>Bacteria</taxon>
        <taxon>Pseudomonadati</taxon>
        <taxon>Myxococcota</taxon>
        <taxon>Myxococcia</taxon>
        <taxon>Myxococcales</taxon>
        <taxon>Cystobacterineae</taxon>
        <taxon>Myxococcaceae</taxon>
        <taxon>Corallococcus</taxon>
    </lineage>
</organism>
<feature type="domain" description="OmpR/PhoB-type" evidence="9">
    <location>
        <begin position="123"/>
        <end position="223"/>
    </location>
</feature>
<dbReference type="CDD" id="cd00383">
    <property type="entry name" value="trans_reg_C"/>
    <property type="match status" value="1"/>
</dbReference>
<proteinExistence type="predicted"/>
<dbReference type="InterPro" id="IPR036388">
    <property type="entry name" value="WH-like_DNA-bd_sf"/>
</dbReference>
<accession>A0A3A8HSV4</accession>
<dbReference type="PROSITE" id="PS51755">
    <property type="entry name" value="OMPR_PHOB"/>
    <property type="match status" value="1"/>
</dbReference>
<dbReference type="AlphaFoldDB" id="A0A3A8HSV4"/>